<name>A0A7S4HJS1_9EUKA</name>
<dbReference type="SMART" id="SM00066">
    <property type="entry name" value="GAL4"/>
    <property type="match status" value="1"/>
</dbReference>
<dbReference type="CDD" id="cd00067">
    <property type="entry name" value="GAL4"/>
    <property type="match status" value="1"/>
</dbReference>
<dbReference type="PANTHER" id="PTHR47659:SF7">
    <property type="entry name" value="FUNGAL TRANSCRIPTIONAL REGULATORY PROTEIN, N-TERMINAL DOMAIN-CONTAINING PROTEIN"/>
    <property type="match status" value="1"/>
</dbReference>
<proteinExistence type="predicted"/>
<reference evidence="5" key="1">
    <citation type="submission" date="2021-01" db="EMBL/GenBank/DDBJ databases">
        <authorList>
            <person name="Corre E."/>
            <person name="Pelletier E."/>
            <person name="Niang G."/>
            <person name="Scheremetjew M."/>
            <person name="Finn R."/>
            <person name="Kale V."/>
            <person name="Holt S."/>
            <person name="Cochrane G."/>
            <person name="Meng A."/>
            <person name="Brown T."/>
            <person name="Cohen L."/>
        </authorList>
    </citation>
    <scope>NUCLEOTIDE SEQUENCE</scope>
    <source>
        <strain evidence="5">DIVA3 518/3/11/1/6</strain>
    </source>
</reference>
<dbReference type="InterPro" id="IPR036864">
    <property type="entry name" value="Zn2-C6_fun-type_DNA-bd_sf"/>
</dbReference>
<dbReference type="Gene3D" id="4.10.240.10">
    <property type="entry name" value="Zn(2)-C6 fungal-type DNA-binding domain"/>
    <property type="match status" value="1"/>
</dbReference>
<dbReference type="PROSITE" id="PS00463">
    <property type="entry name" value="ZN2_CY6_FUNGAL_1"/>
    <property type="match status" value="1"/>
</dbReference>
<dbReference type="GO" id="GO:0000981">
    <property type="term" value="F:DNA-binding transcription factor activity, RNA polymerase II-specific"/>
    <property type="evidence" value="ECO:0007669"/>
    <property type="project" value="InterPro"/>
</dbReference>
<evidence type="ECO:0000259" key="4">
    <source>
        <dbReference type="PROSITE" id="PS50048"/>
    </source>
</evidence>
<dbReference type="PROSITE" id="PS50048">
    <property type="entry name" value="ZN2_CY6_FUNGAL_2"/>
    <property type="match status" value="1"/>
</dbReference>
<dbReference type="InterPro" id="IPR050335">
    <property type="entry name" value="ERT1_acuK_gluconeogen_tf"/>
</dbReference>
<keyword evidence="2" id="KW-0539">Nucleus</keyword>
<keyword evidence="3" id="KW-0175">Coiled coil</keyword>
<dbReference type="InterPro" id="IPR001138">
    <property type="entry name" value="Zn2Cys6_DnaBD"/>
</dbReference>
<dbReference type="SUPFAM" id="SSF57701">
    <property type="entry name" value="Zn2/Cys6 DNA-binding domain"/>
    <property type="match status" value="1"/>
</dbReference>
<evidence type="ECO:0000313" key="5">
    <source>
        <dbReference type="EMBL" id="CAE2201400.1"/>
    </source>
</evidence>
<dbReference type="PANTHER" id="PTHR47659">
    <property type="entry name" value="ZN(II)2CYS6 TRANSCRIPTION FACTOR (EUROFUNG)-RELATED"/>
    <property type="match status" value="1"/>
</dbReference>
<keyword evidence="1" id="KW-0479">Metal-binding</keyword>
<feature type="coiled-coil region" evidence="3">
    <location>
        <begin position="85"/>
        <end position="112"/>
    </location>
</feature>
<feature type="domain" description="Zn(2)-C6 fungal-type" evidence="4">
    <location>
        <begin position="12"/>
        <end position="43"/>
    </location>
</feature>
<evidence type="ECO:0000256" key="1">
    <source>
        <dbReference type="ARBA" id="ARBA00022723"/>
    </source>
</evidence>
<dbReference type="EMBL" id="HBKP01001860">
    <property type="protein sequence ID" value="CAE2201400.1"/>
    <property type="molecule type" value="Transcribed_RNA"/>
</dbReference>
<organism evidence="5">
    <name type="scientific">Vannella robusta</name>
    <dbReference type="NCBI Taxonomy" id="1487602"/>
    <lineage>
        <taxon>Eukaryota</taxon>
        <taxon>Amoebozoa</taxon>
        <taxon>Discosea</taxon>
        <taxon>Flabellinia</taxon>
        <taxon>Vannellidae</taxon>
        <taxon>Vannella</taxon>
    </lineage>
</organism>
<evidence type="ECO:0000256" key="3">
    <source>
        <dbReference type="SAM" id="Coils"/>
    </source>
</evidence>
<dbReference type="GO" id="GO:0008270">
    <property type="term" value="F:zinc ion binding"/>
    <property type="evidence" value="ECO:0007669"/>
    <property type="project" value="InterPro"/>
</dbReference>
<dbReference type="AlphaFoldDB" id="A0A7S4HJS1"/>
<sequence>MGNGKRKRVRVACVRCKKSKTACDSARPCGRCIKHGWEDSCVDRPILPESVGSSVVKEEKRTIRKSVKREICCNTQERGNSHAEHQHLVDLLQQLEKKKQEREHKIQQLQSSLQTQAAFSDFALSRWKLHPEGCYLVSFSLGFSEVSNYPPSVLSAGFRCLDMYPCEYHHLFRDYHKFMASGNVDSFMTKLPVVRGSGERQDVLAMLQIEFENDVPAFASASMTPLSSENTTYANVQYFEPIYATYKGTTPPNSNSCSPQAVDQLSE</sequence>
<gene>
    <name evidence="5" type="ORF">VSP0166_LOCUS1353</name>
</gene>
<evidence type="ECO:0000256" key="2">
    <source>
        <dbReference type="ARBA" id="ARBA00023242"/>
    </source>
</evidence>
<dbReference type="Pfam" id="PF00172">
    <property type="entry name" value="Zn_clus"/>
    <property type="match status" value="1"/>
</dbReference>
<protein>
    <recommendedName>
        <fullName evidence="4">Zn(2)-C6 fungal-type domain-containing protein</fullName>
    </recommendedName>
</protein>
<accession>A0A7S4HJS1</accession>